<gene>
    <name evidence="1" type="ORF">FZEAL_7693</name>
</gene>
<sequence length="582" mass="64705">MAPLSLLSGVFSGSSKRANKHYHRDRGQLSPVSIQKKTMQPAHVTQSSLATLSDDLILYILDILQDMSPKSILFCMSVCSSFYYHARHVRHRELSIDIGSNDSIERLGLASKNNLLPAVRTLKVSGNGQLPSTLGDTLQGMTGLRNVEWSAASITEPILQTLQSSPHTTLDIKITDNTKQLLAELPGSIVLSSVSVNITYATAEDCTQVTQPLKQVLLSCPNLRKLSLNLTRPSRGCVAPDPPAQYVGIGFAAGERPRPLQELRISSYPWGYRSPSPNGGGVNCIGYPEHGLEMDYWTDHFDWSCLALLEDASVIFAHKVVRKLTALKHVHFTYSQAPVDKQFFELVPSALESIHVPTLDSIGINSLAQHALSLRKLHIHQQQRQMDQWRDRIISNDNLTSICEILPQLREVGIDIARDGNDWPYTTLDILATLPRLQRLDLWFELGNARETVPTPYLAMAQASELFGYLRKRSSTLDCLYLHSGCPPPTSEFGFVTEESYWPTQNSTSFVCQPAENHDGAAQGLFSVTCPKLSDRLNHKAQCILRGKEDSAGFEEHGIDFRVALQGPIPLQEWMDLRNGKT</sequence>
<evidence type="ECO:0000313" key="1">
    <source>
        <dbReference type="EMBL" id="KAF4975547.1"/>
    </source>
</evidence>
<protein>
    <recommendedName>
        <fullName evidence="3">F-box domain-containing protein</fullName>
    </recommendedName>
</protein>
<dbReference type="AlphaFoldDB" id="A0A8H4UG86"/>
<reference evidence="1" key="1">
    <citation type="journal article" date="2020" name="BMC Genomics">
        <title>Correction to: Identification and distribution of gene clusters required for synthesis of sphingolipid metabolism inhibitors in diverse species of the filamentous fungus Fusarium.</title>
        <authorList>
            <person name="Kim H.S."/>
            <person name="Lohmar J.M."/>
            <person name="Busman M."/>
            <person name="Brown D.W."/>
            <person name="Naumann T.A."/>
            <person name="Divon H.H."/>
            <person name="Lysoe E."/>
            <person name="Uhlig S."/>
            <person name="Proctor R.H."/>
        </authorList>
    </citation>
    <scope>NUCLEOTIDE SEQUENCE</scope>
    <source>
        <strain evidence="1">NRRL 22465</strain>
    </source>
</reference>
<dbReference type="Proteomes" id="UP000635477">
    <property type="component" value="Unassembled WGS sequence"/>
</dbReference>
<keyword evidence="2" id="KW-1185">Reference proteome</keyword>
<evidence type="ECO:0000313" key="2">
    <source>
        <dbReference type="Proteomes" id="UP000635477"/>
    </source>
</evidence>
<dbReference type="OrthoDB" id="3945550at2759"/>
<reference evidence="1" key="2">
    <citation type="submission" date="2020-05" db="EMBL/GenBank/DDBJ databases">
        <authorList>
            <person name="Kim H.-S."/>
            <person name="Proctor R.H."/>
            <person name="Brown D.W."/>
        </authorList>
    </citation>
    <scope>NUCLEOTIDE SEQUENCE</scope>
    <source>
        <strain evidence="1">NRRL 22465</strain>
    </source>
</reference>
<dbReference type="Gene3D" id="3.80.10.10">
    <property type="entry name" value="Ribonuclease Inhibitor"/>
    <property type="match status" value="1"/>
</dbReference>
<dbReference type="InterPro" id="IPR032675">
    <property type="entry name" value="LRR_dom_sf"/>
</dbReference>
<evidence type="ECO:0008006" key="3">
    <source>
        <dbReference type="Google" id="ProtNLM"/>
    </source>
</evidence>
<dbReference type="SUPFAM" id="SSF81383">
    <property type="entry name" value="F-box domain"/>
    <property type="match status" value="1"/>
</dbReference>
<dbReference type="EMBL" id="JABEYC010000630">
    <property type="protein sequence ID" value="KAF4975547.1"/>
    <property type="molecule type" value="Genomic_DNA"/>
</dbReference>
<accession>A0A8H4UG86</accession>
<organism evidence="1 2">
    <name type="scientific">Fusarium zealandicum</name>
    <dbReference type="NCBI Taxonomy" id="1053134"/>
    <lineage>
        <taxon>Eukaryota</taxon>
        <taxon>Fungi</taxon>
        <taxon>Dikarya</taxon>
        <taxon>Ascomycota</taxon>
        <taxon>Pezizomycotina</taxon>
        <taxon>Sordariomycetes</taxon>
        <taxon>Hypocreomycetidae</taxon>
        <taxon>Hypocreales</taxon>
        <taxon>Nectriaceae</taxon>
        <taxon>Fusarium</taxon>
        <taxon>Fusarium staphyleae species complex</taxon>
    </lineage>
</organism>
<proteinExistence type="predicted"/>
<dbReference type="SUPFAM" id="SSF52047">
    <property type="entry name" value="RNI-like"/>
    <property type="match status" value="1"/>
</dbReference>
<dbReference type="InterPro" id="IPR036047">
    <property type="entry name" value="F-box-like_dom_sf"/>
</dbReference>
<name>A0A8H4UG86_9HYPO</name>
<comment type="caution">
    <text evidence="1">The sequence shown here is derived from an EMBL/GenBank/DDBJ whole genome shotgun (WGS) entry which is preliminary data.</text>
</comment>